<accession>A0A643FHK6</accession>
<dbReference type="PRINTS" id="PR00260">
    <property type="entry name" value="CHEMTRNSDUCR"/>
</dbReference>
<dbReference type="CDD" id="cd11386">
    <property type="entry name" value="MCP_signal"/>
    <property type="match status" value="1"/>
</dbReference>
<dbReference type="Proteomes" id="UP000430120">
    <property type="component" value="Unassembled WGS sequence"/>
</dbReference>
<comment type="similarity">
    <text evidence="3">Belongs to the methyl-accepting chemotaxis (MCP) protein family.</text>
</comment>
<keyword evidence="5" id="KW-0472">Membrane</keyword>
<dbReference type="GO" id="GO:0004888">
    <property type="term" value="F:transmembrane signaling receptor activity"/>
    <property type="evidence" value="ECO:0007669"/>
    <property type="project" value="InterPro"/>
</dbReference>
<keyword evidence="2" id="KW-0488">Methylation</keyword>
<dbReference type="PROSITE" id="PS50885">
    <property type="entry name" value="HAMP"/>
    <property type="match status" value="1"/>
</dbReference>
<comment type="caution">
    <text evidence="8">The sequence shown here is derived from an EMBL/GenBank/DDBJ whole genome shotgun (WGS) entry which is preliminary data.</text>
</comment>
<keyword evidence="5" id="KW-0812">Transmembrane</keyword>
<dbReference type="Pfam" id="PF00015">
    <property type="entry name" value="MCPsignal"/>
    <property type="match status" value="1"/>
</dbReference>
<reference evidence="8 9" key="1">
    <citation type="submission" date="2019-09" db="EMBL/GenBank/DDBJ databases">
        <title>Draft genome sequences of 48 bacterial type strains from the CCUG.</title>
        <authorList>
            <person name="Tunovic T."/>
            <person name="Pineiro-Iglesias B."/>
            <person name="Unosson C."/>
            <person name="Inganas E."/>
            <person name="Ohlen M."/>
            <person name="Cardew S."/>
            <person name="Jensie-Markopoulos S."/>
            <person name="Salva-Serra F."/>
            <person name="Jaen-Luchoro D."/>
            <person name="Karlsson R."/>
            <person name="Svensson-Stadler L."/>
            <person name="Chun J."/>
            <person name="Moore E."/>
        </authorList>
    </citation>
    <scope>NUCLEOTIDE SEQUENCE [LARGE SCALE GENOMIC DNA]</scope>
    <source>
        <strain evidence="8 9">CCUG 30977</strain>
    </source>
</reference>
<evidence type="ECO:0000256" key="5">
    <source>
        <dbReference type="SAM" id="Phobius"/>
    </source>
</evidence>
<dbReference type="InterPro" id="IPR051310">
    <property type="entry name" value="MCP_chemotaxis"/>
</dbReference>
<name>A0A643FHK6_IDEDE</name>
<comment type="subcellular location">
    <subcellularLocation>
        <location evidence="1">Membrane</location>
    </subcellularLocation>
</comment>
<dbReference type="GO" id="GO:0007165">
    <property type="term" value="P:signal transduction"/>
    <property type="evidence" value="ECO:0007669"/>
    <property type="project" value="UniProtKB-KW"/>
</dbReference>
<feature type="domain" description="Methyl-accepting transducer" evidence="6">
    <location>
        <begin position="242"/>
        <end position="471"/>
    </location>
</feature>
<dbReference type="PANTHER" id="PTHR43531:SF14">
    <property type="entry name" value="METHYL-ACCEPTING CHEMOTAXIS PROTEIN I-RELATED"/>
    <property type="match status" value="1"/>
</dbReference>
<dbReference type="SMART" id="SM00304">
    <property type="entry name" value="HAMP"/>
    <property type="match status" value="2"/>
</dbReference>
<dbReference type="Gene3D" id="1.10.287.950">
    <property type="entry name" value="Methyl-accepting chemotaxis protein"/>
    <property type="match status" value="1"/>
</dbReference>
<feature type="domain" description="HAMP" evidence="7">
    <location>
        <begin position="185"/>
        <end position="237"/>
    </location>
</feature>
<gene>
    <name evidence="8" type="ORF">F7Q92_00020</name>
</gene>
<keyword evidence="4" id="KW-0807">Transducer</keyword>
<evidence type="ECO:0000256" key="1">
    <source>
        <dbReference type="ARBA" id="ARBA00004370"/>
    </source>
</evidence>
<dbReference type="InterPro" id="IPR003660">
    <property type="entry name" value="HAMP_dom"/>
</dbReference>
<dbReference type="PROSITE" id="PS50111">
    <property type="entry name" value="CHEMOTAXIS_TRANSDUC_2"/>
    <property type="match status" value="1"/>
</dbReference>
<dbReference type="CDD" id="cd06225">
    <property type="entry name" value="HAMP"/>
    <property type="match status" value="1"/>
</dbReference>
<protein>
    <submittedName>
        <fullName evidence="8">HAMP domain-containing protein</fullName>
    </submittedName>
</protein>
<organism evidence="8 9">
    <name type="scientific">Ideonella dechloratans</name>
    <dbReference type="NCBI Taxonomy" id="36863"/>
    <lineage>
        <taxon>Bacteria</taxon>
        <taxon>Pseudomonadati</taxon>
        <taxon>Pseudomonadota</taxon>
        <taxon>Betaproteobacteria</taxon>
        <taxon>Burkholderiales</taxon>
        <taxon>Sphaerotilaceae</taxon>
        <taxon>Ideonella</taxon>
    </lineage>
</organism>
<evidence type="ECO:0000256" key="2">
    <source>
        <dbReference type="ARBA" id="ARBA00022481"/>
    </source>
</evidence>
<dbReference type="PANTHER" id="PTHR43531">
    <property type="entry name" value="PROTEIN ICFG"/>
    <property type="match status" value="1"/>
</dbReference>
<keyword evidence="9" id="KW-1185">Reference proteome</keyword>
<dbReference type="InterPro" id="IPR004089">
    <property type="entry name" value="MCPsignal_dom"/>
</dbReference>
<dbReference type="EMBL" id="VZPB01000001">
    <property type="protein sequence ID" value="KAB0585483.1"/>
    <property type="molecule type" value="Genomic_DNA"/>
</dbReference>
<evidence type="ECO:0000259" key="7">
    <source>
        <dbReference type="PROSITE" id="PS50885"/>
    </source>
</evidence>
<dbReference type="GO" id="GO:0006935">
    <property type="term" value="P:chemotaxis"/>
    <property type="evidence" value="ECO:0007669"/>
    <property type="project" value="InterPro"/>
</dbReference>
<dbReference type="GO" id="GO:0005886">
    <property type="term" value="C:plasma membrane"/>
    <property type="evidence" value="ECO:0007669"/>
    <property type="project" value="TreeGrafter"/>
</dbReference>
<dbReference type="SUPFAM" id="SSF58104">
    <property type="entry name" value="Methyl-accepting chemotaxis protein (MCP) signaling domain"/>
    <property type="match status" value="1"/>
</dbReference>
<evidence type="ECO:0000256" key="3">
    <source>
        <dbReference type="ARBA" id="ARBA00029447"/>
    </source>
</evidence>
<dbReference type="OrthoDB" id="8790700at2"/>
<dbReference type="SMART" id="SM00283">
    <property type="entry name" value="MA"/>
    <property type="match status" value="1"/>
</dbReference>
<dbReference type="FunFam" id="1.10.287.950:FF:000001">
    <property type="entry name" value="Methyl-accepting chemotaxis sensory transducer"/>
    <property type="match status" value="1"/>
</dbReference>
<evidence type="ECO:0000256" key="4">
    <source>
        <dbReference type="PROSITE-ProRule" id="PRU00284"/>
    </source>
</evidence>
<proteinExistence type="inferred from homology"/>
<sequence>MLVVVLWSVWTVRSVREQGDQLMAQQLQSLDTANGVLFSMERMQRLEQATMLNGSNTVAADEFFQQWKKTVAALRKDLQPMAGEASLAEGIKGFEAHVTALQDVLQQVVDAKIDASAAYAYAGQAQGDLETAQKAFDGWVQQSRTTAAAARDEAKTRTQVEMGASLALLAVVLGVVGVMMVLTLRSIIGPLSQASEAARRIAAGDLGGELPREGRDEVSAFIASLADMQQSLRRLVGQVRHSADSILTASSEVANGNLDLSQRTEHTASNLQETAASMEHLTGTVHHSAESAQQASQLAQNATQVAERGGSLVHQVVATMEDINQSSTKIADITGVIDGIAFQTNILALNAAVEAARAGEQGRGFAVVAGEVRSLAQRSAEAAREIKSLIGASVERIENGTRQARDAGHTMTEIVTSVQHVSRIIDEISDSTRLQSRGIGELGSAVNELDQMTQQNAALVEQSAAAADSLKQQAHQLSGVVATFRLDPHHEQGIA</sequence>
<dbReference type="AlphaFoldDB" id="A0A643FHK6"/>
<evidence type="ECO:0000259" key="6">
    <source>
        <dbReference type="PROSITE" id="PS50111"/>
    </source>
</evidence>
<dbReference type="Pfam" id="PF00672">
    <property type="entry name" value="HAMP"/>
    <property type="match status" value="1"/>
</dbReference>
<dbReference type="InterPro" id="IPR004090">
    <property type="entry name" value="Chemotax_Me-accpt_rcpt"/>
</dbReference>
<feature type="transmembrane region" description="Helical" evidence="5">
    <location>
        <begin position="162"/>
        <end position="184"/>
    </location>
</feature>
<evidence type="ECO:0000313" key="8">
    <source>
        <dbReference type="EMBL" id="KAB0585483.1"/>
    </source>
</evidence>
<keyword evidence="5" id="KW-1133">Transmembrane helix</keyword>
<evidence type="ECO:0000313" key="9">
    <source>
        <dbReference type="Proteomes" id="UP000430120"/>
    </source>
</evidence>